<dbReference type="Proteomes" id="UP000626786">
    <property type="component" value="Unassembled WGS sequence"/>
</dbReference>
<accession>A0ABR8U4K4</accession>
<dbReference type="InterPro" id="IPR024654">
    <property type="entry name" value="Calcineurin-like_PHP_lpxH"/>
</dbReference>
<evidence type="ECO:0000256" key="1">
    <source>
        <dbReference type="ARBA" id="ARBA00008950"/>
    </source>
</evidence>
<gene>
    <name evidence="4" type="ORF">H9649_00140</name>
</gene>
<dbReference type="NCBIfam" id="TIGR00040">
    <property type="entry name" value="yfcE"/>
    <property type="match status" value="1"/>
</dbReference>
<dbReference type="InterPro" id="IPR029052">
    <property type="entry name" value="Metallo-depent_PP-like"/>
</dbReference>
<feature type="domain" description="Calcineurin-like phosphoesterase" evidence="3">
    <location>
        <begin position="1"/>
        <end position="141"/>
    </location>
</feature>
<comment type="caution">
    <text evidence="4">The sequence shown here is derived from an EMBL/GenBank/DDBJ whole genome shotgun (WGS) entry which is preliminary data.</text>
</comment>
<evidence type="ECO:0000256" key="2">
    <source>
        <dbReference type="RuleBase" id="RU362039"/>
    </source>
</evidence>
<comment type="similarity">
    <text evidence="1 2">Belongs to the metallophosphoesterase superfamily. YfcE family.</text>
</comment>
<dbReference type="EMBL" id="JACSQN010000001">
    <property type="protein sequence ID" value="MBD7982972.1"/>
    <property type="molecule type" value="Genomic_DNA"/>
</dbReference>
<dbReference type="Gene3D" id="3.60.21.10">
    <property type="match status" value="1"/>
</dbReference>
<keyword evidence="5" id="KW-1185">Reference proteome</keyword>
<dbReference type="InterPro" id="IPR041802">
    <property type="entry name" value="MPP_YfcE"/>
</dbReference>
<proteinExistence type="inferred from homology"/>
<dbReference type="CDD" id="cd00841">
    <property type="entry name" value="MPP_YfcE"/>
    <property type="match status" value="1"/>
</dbReference>
<dbReference type="InterPro" id="IPR000979">
    <property type="entry name" value="Phosphodiesterase_MJ0936/Vps29"/>
</dbReference>
<name>A0ABR8U4K4_9BACL</name>
<evidence type="ECO:0000259" key="3">
    <source>
        <dbReference type="Pfam" id="PF12850"/>
    </source>
</evidence>
<sequence>MKIIVMSDSHRNKETVKTVSALHADAIFHCGDSELTVDDPLLKGMHIVRGNCDMDQRFPRSLVVEVGNKRVLVVHGHEHDCKRTLMPLYYAAQEQQADIVLFGHSHLYGAEMKDGILFLNPGSTLLPRGGNEATFAEIEWDETIRITFKNLAFETIDEIELKNFQK</sequence>
<comment type="cofactor">
    <cofactor evidence="2">
        <name>a divalent metal cation</name>
        <dbReference type="ChEBI" id="CHEBI:60240"/>
    </cofactor>
</comment>
<dbReference type="PANTHER" id="PTHR11124">
    <property type="entry name" value="VACUOLAR SORTING PROTEIN VPS29"/>
    <property type="match status" value="1"/>
</dbReference>
<dbReference type="EC" id="3.1.4.-" evidence="2"/>
<dbReference type="SUPFAM" id="SSF56300">
    <property type="entry name" value="Metallo-dependent phosphatases"/>
    <property type="match status" value="1"/>
</dbReference>
<dbReference type="RefSeq" id="WP_191692621.1">
    <property type="nucleotide sequence ID" value="NZ_JACSQN010000001.1"/>
</dbReference>
<reference evidence="4 5" key="1">
    <citation type="submission" date="2020-08" db="EMBL/GenBank/DDBJ databases">
        <title>A Genomic Blueprint of the Chicken Gut Microbiome.</title>
        <authorList>
            <person name="Gilroy R."/>
            <person name="Ravi A."/>
            <person name="Getino M."/>
            <person name="Pursley I."/>
            <person name="Horton D.L."/>
            <person name="Alikhan N.-F."/>
            <person name="Baker D."/>
            <person name="Gharbi K."/>
            <person name="Hall N."/>
            <person name="Watson M."/>
            <person name="Adriaenssens E.M."/>
            <person name="Foster-Nyarko E."/>
            <person name="Jarju S."/>
            <person name="Secka A."/>
            <person name="Antonio M."/>
            <person name="Oren A."/>
            <person name="Chaudhuri R."/>
            <person name="La Ragione R.M."/>
            <person name="Hildebrand F."/>
            <person name="Pallen M.J."/>
        </authorList>
    </citation>
    <scope>NUCLEOTIDE SEQUENCE [LARGE SCALE GENOMIC DNA]</scope>
    <source>
        <strain evidence="4 5">Sa2YVA2</strain>
    </source>
</reference>
<keyword evidence="2" id="KW-0479">Metal-binding</keyword>
<evidence type="ECO:0000313" key="5">
    <source>
        <dbReference type="Proteomes" id="UP000626786"/>
    </source>
</evidence>
<dbReference type="Pfam" id="PF12850">
    <property type="entry name" value="Metallophos_2"/>
    <property type="match status" value="1"/>
</dbReference>
<organism evidence="4 5">
    <name type="scientific">Sporosarcina quadrami</name>
    <dbReference type="NCBI Taxonomy" id="2762234"/>
    <lineage>
        <taxon>Bacteria</taxon>
        <taxon>Bacillati</taxon>
        <taxon>Bacillota</taxon>
        <taxon>Bacilli</taxon>
        <taxon>Bacillales</taxon>
        <taxon>Caryophanaceae</taxon>
        <taxon>Sporosarcina</taxon>
    </lineage>
</organism>
<evidence type="ECO:0000313" key="4">
    <source>
        <dbReference type="EMBL" id="MBD7982972.1"/>
    </source>
</evidence>
<protein>
    <recommendedName>
        <fullName evidence="2">Phosphoesterase</fullName>
        <ecNumber evidence="2">3.1.4.-</ecNumber>
    </recommendedName>
</protein>